<keyword evidence="1" id="KW-0472">Membrane</keyword>
<keyword evidence="1" id="KW-1133">Transmembrane helix</keyword>
<sequence length="164" mass="18419">MDQFNHKNLSSGINGSSLLGLILLAAGLIVLLVPLFIEVNTDSQKIWIVGGGALVIGMLIVSIYSGTLIDFRRNEFKEYQSILWFRIGEWQKLPKIERVELILHSYRSTNTPNGISPTLSREVTIYKCVLIANGTKFLALDFTREKDAVLALEEINERLGNLKK</sequence>
<gene>
    <name evidence="2" type="ORF">SAMN04489723_101236</name>
</gene>
<dbReference type="RefSeq" id="WP_092894339.1">
    <property type="nucleotide sequence ID" value="NZ_FOKK01000001.1"/>
</dbReference>
<feature type="transmembrane region" description="Helical" evidence="1">
    <location>
        <begin position="12"/>
        <end position="34"/>
    </location>
</feature>
<keyword evidence="1" id="KW-0812">Transmembrane</keyword>
<dbReference type="STRING" id="237018.SAMN04489723_101236"/>
<protein>
    <submittedName>
        <fullName evidence="2">Uncharacterized protein</fullName>
    </submittedName>
</protein>
<dbReference type="Proteomes" id="UP000198790">
    <property type="component" value="Unassembled WGS sequence"/>
</dbReference>
<organism evidence="2 3">
    <name type="scientific">Algoriphagus aquimarinus</name>
    <dbReference type="NCBI Taxonomy" id="237018"/>
    <lineage>
        <taxon>Bacteria</taxon>
        <taxon>Pseudomonadati</taxon>
        <taxon>Bacteroidota</taxon>
        <taxon>Cytophagia</taxon>
        <taxon>Cytophagales</taxon>
        <taxon>Cyclobacteriaceae</taxon>
        <taxon>Algoriphagus</taxon>
    </lineage>
</organism>
<name>A0A1I0VK41_9BACT</name>
<evidence type="ECO:0000313" key="2">
    <source>
        <dbReference type="EMBL" id="SFA76692.1"/>
    </source>
</evidence>
<keyword evidence="3" id="KW-1185">Reference proteome</keyword>
<dbReference type="EMBL" id="FOKK01000001">
    <property type="protein sequence ID" value="SFA76692.1"/>
    <property type="molecule type" value="Genomic_DNA"/>
</dbReference>
<reference evidence="2 3" key="1">
    <citation type="submission" date="2016-10" db="EMBL/GenBank/DDBJ databases">
        <authorList>
            <person name="de Groot N.N."/>
        </authorList>
    </citation>
    <scope>NUCLEOTIDE SEQUENCE [LARGE SCALE GENOMIC DNA]</scope>
    <source>
        <strain evidence="2 3">DSM 23399</strain>
    </source>
</reference>
<feature type="transmembrane region" description="Helical" evidence="1">
    <location>
        <begin position="46"/>
        <end position="69"/>
    </location>
</feature>
<evidence type="ECO:0000256" key="1">
    <source>
        <dbReference type="SAM" id="Phobius"/>
    </source>
</evidence>
<dbReference type="AlphaFoldDB" id="A0A1I0VK41"/>
<accession>A0A1I0VK41</accession>
<proteinExistence type="predicted"/>
<dbReference type="OrthoDB" id="1467785at2"/>
<evidence type="ECO:0000313" key="3">
    <source>
        <dbReference type="Proteomes" id="UP000198790"/>
    </source>
</evidence>